<evidence type="ECO:0000313" key="12">
    <source>
        <dbReference type="EMBL" id="TXB67202.1"/>
    </source>
</evidence>
<comment type="caution">
    <text evidence="12">The sequence shown here is derived from an EMBL/GenBank/DDBJ whole genome shotgun (WGS) entry which is preliminary data.</text>
</comment>
<protein>
    <submittedName>
        <fullName evidence="12">Energy transducer TonB</fullName>
    </submittedName>
</protein>
<reference evidence="12 13" key="1">
    <citation type="submission" date="2019-08" db="EMBL/GenBank/DDBJ databases">
        <title>Genome of Vicingus serpentipes NCIMB 15042.</title>
        <authorList>
            <person name="Bowman J.P."/>
        </authorList>
    </citation>
    <scope>NUCLEOTIDE SEQUENCE [LARGE SCALE GENOMIC DNA]</scope>
    <source>
        <strain evidence="12 13">NCIMB 15042</strain>
    </source>
</reference>
<evidence type="ECO:0000256" key="2">
    <source>
        <dbReference type="ARBA" id="ARBA00006555"/>
    </source>
</evidence>
<feature type="transmembrane region" description="Helical" evidence="10">
    <location>
        <begin position="14"/>
        <end position="34"/>
    </location>
</feature>
<dbReference type="InterPro" id="IPR037682">
    <property type="entry name" value="TonB_C"/>
</dbReference>
<evidence type="ECO:0000259" key="11">
    <source>
        <dbReference type="PROSITE" id="PS52015"/>
    </source>
</evidence>
<evidence type="ECO:0000313" key="13">
    <source>
        <dbReference type="Proteomes" id="UP000321721"/>
    </source>
</evidence>
<keyword evidence="3" id="KW-0813">Transport</keyword>
<feature type="domain" description="TonB C-terminal" evidence="11">
    <location>
        <begin position="133"/>
        <end position="223"/>
    </location>
</feature>
<dbReference type="GO" id="GO:0098797">
    <property type="term" value="C:plasma membrane protein complex"/>
    <property type="evidence" value="ECO:0007669"/>
    <property type="project" value="TreeGrafter"/>
</dbReference>
<dbReference type="GO" id="GO:0031992">
    <property type="term" value="F:energy transducer activity"/>
    <property type="evidence" value="ECO:0007669"/>
    <property type="project" value="InterPro"/>
</dbReference>
<keyword evidence="7" id="KW-0653">Protein transport</keyword>
<dbReference type="Pfam" id="PF03544">
    <property type="entry name" value="TonB_C"/>
    <property type="match status" value="1"/>
</dbReference>
<keyword evidence="6 10" id="KW-0812">Transmembrane</keyword>
<organism evidence="12 13">
    <name type="scientific">Vicingus serpentipes</name>
    <dbReference type="NCBI Taxonomy" id="1926625"/>
    <lineage>
        <taxon>Bacteria</taxon>
        <taxon>Pseudomonadati</taxon>
        <taxon>Bacteroidota</taxon>
        <taxon>Flavobacteriia</taxon>
        <taxon>Flavobacteriales</taxon>
        <taxon>Vicingaceae</taxon>
        <taxon>Vicingus</taxon>
    </lineage>
</organism>
<dbReference type="EMBL" id="VOOS01000001">
    <property type="protein sequence ID" value="TXB67202.1"/>
    <property type="molecule type" value="Genomic_DNA"/>
</dbReference>
<proteinExistence type="inferred from homology"/>
<dbReference type="AlphaFoldDB" id="A0A5C6S0S3"/>
<evidence type="ECO:0000256" key="6">
    <source>
        <dbReference type="ARBA" id="ARBA00022692"/>
    </source>
</evidence>
<dbReference type="OrthoDB" id="1522859at2"/>
<dbReference type="PRINTS" id="PR01374">
    <property type="entry name" value="TONBPROTEIN"/>
</dbReference>
<dbReference type="GO" id="GO:0015031">
    <property type="term" value="P:protein transport"/>
    <property type="evidence" value="ECO:0007669"/>
    <property type="project" value="UniProtKB-KW"/>
</dbReference>
<gene>
    <name evidence="12" type="ORF">FRY74_03180</name>
</gene>
<sequence>MEPKKNPKADLEQIRGTFLAGGLLMSMVIIYLLVNLKFYDVKASELGQLVVDEMEEEIIPITQQNTPPPPPPPPPAAPEVIEIVEDDVEVEEIEMIDTEADAETIVEEFEVVEEVVEEEIFTIVESMPEFPGGGQEALFKYLQKTMKYPQIAKENGIQGTVFVNFVVGKDGKIRDAKILRGVNKMLDEEAIRVVKAMPSWKPGKQRGKAVSVSYNLPIKFTLR</sequence>
<evidence type="ECO:0000256" key="5">
    <source>
        <dbReference type="ARBA" id="ARBA00022519"/>
    </source>
</evidence>
<dbReference type="Gene3D" id="3.30.1150.10">
    <property type="match status" value="1"/>
</dbReference>
<dbReference type="NCBIfam" id="TIGR01352">
    <property type="entry name" value="tonB_Cterm"/>
    <property type="match status" value="1"/>
</dbReference>
<dbReference type="GO" id="GO:0015891">
    <property type="term" value="P:siderophore transport"/>
    <property type="evidence" value="ECO:0007669"/>
    <property type="project" value="InterPro"/>
</dbReference>
<evidence type="ECO:0000256" key="7">
    <source>
        <dbReference type="ARBA" id="ARBA00022927"/>
    </source>
</evidence>
<name>A0A5C6S0S3_9FLAO</name>
<evidence type="ECO:0000256" key="10">
    <source>
        <dbReference type="SAM" id="Phobius"/>
    </source>
</evidence>
<keyword evidence="13" id="KW-1185">Reference proteome</keyword>
<evidence type="ECO:0000256" key="8">
    <source>
        <dbReference type="ARBA" id="ARBA00022989"/>
    </source>
</evidence>
<evidence type="ECO:0000256" key="4">
    <source>
        <dbReference type="ARBA" id="ARBA00022475"/>
    </source>
</evidence>
<dbReference type="InterPro" id="IPR003538">
    <property type="entry name" value="TonB"/>
</dbReference>
<dbReference type="PANTHER" id="PTHR33446">
    <property type="entry name" value="PROTEIN TONB-RELATED"/>
    <property type="match status" value="1"/>
</dbReference>
<comment type="subcellular location">
    <subcellularLocation>
        <location evidence="1">Cell inner membrane</location>
        <topology evidence="1">Single-pass membrane protein</topology>
        <orientation evidence="1">Periplasmic side</orientation>
    </subcellularLocation>
</comment>
<dbReference type="Proteomes" id="UP000321721">
    <property type="component" value="Unassembled WGS sequence"/>
</dbReference>
<keyword evidence="8 10" id="KW-1133">Transmembrane helix</keyword>
<keyword evidence="4" id="KW-1003">Cell membrane</keyword>
<dbReference type="GO" id="GO:0030288">
    <property type="term" value="C:outer membrane-bounded periplasmic space"/>
    <property type="evidence" value="ECO:0007669"/>
    <property type="project" value="InterPro"/>
</dbReference>
<dbReference type="SUPFAM" id="SSF74653">
    <property type="entry name" value="TolA/TonB C-terminal domain"/>
    <property type="match status" value="1"/>
</dbReference>
<dbReference type="FunFam" id="3.30.1150.10:FF:000002">
    <property type="entry name" value="Energy transducer TonB"/>
    <property type="match status" value="1"/>
</dbReference>
<dbReference type="PANTHER" id="PTHR33446:SF2">
    <property type="entry name" value="PROTEIN TONB"/>
    <property type="match status" value="1"/>
</dbReference>
<dbReference type="RefSeq" id="WP_147098525.1">
    <property type="nucleotide sequence ID" value="NZ_VOOS01000001.1"/>
</dbReference>
<dbReference type="GO" id="GO:0055085">
    <property type="term" value="P:transmembrane transport"/>
    <property type="evidence" value="ECO:0007669"/>
    <property type="project" value="InterPro"/>
</dbReference>
<comment type="similarity">
    <text evidence="2">Belongs to the TonB family.</text>
</comment>
<evidence type="ECO:0000256" key="1">
    <source>
        <dbReference type="ARBA" id="ARBA00004383"/>
    </source>
</evidence>
<dbReference type="PROSITE" id="PS52015">
    <property type="entry name" value="TONB_CTD"/>
    <property type="match status" value="1"/>
</dbReference>
<evidence type="ECO:0000256" key="3">
    <source>
        <dbReference type="ARBA" id="ARBA00022448"/>
    </source>
</evidence>
<evidence type="ECO:0000256" key="9">
    <source>
        <dbReference type="ARBA" id="ARBA00023136"/>
    </source>
</evidence>
<dbReference type="InterPro" id="IPR051045">
    <property type="entry name" value="TonB-dependent_transducer"/>
</dbReference>
<accession>A0A5C6S0S3</accession>
<keyword evidence="9 10" id="KW-0472">Membrane</keyword>
<keyword evidence="5" id="KW-0997">Cell inner membrane</keyword>
<dbReference type="InterPro" id="IPR006260">
    <property type="entry name" value="TonB/TolA_C"/>
</dbReference>